<evidence type="ECO:0000256" key="6">
    <source>
        <dbReference type="PROSITE-ProRule" id="PRU00110"/>
    </source>
</evidence>
<feature type="domain" description="Response regulatory" evidence="10">
    <location>
        <begin position="821"/>
        <end position="939"/>
    </location>
</feature>
<keyword evidence="14" id="KW-1185">Reference proteome</keyword>
<feature type="domain" description="Histidine kinase" evidence="9">
    <location>
        <begin position="463"/>
        <end position="665"/>
    </location>
</feature>
<dbReference type="InterPro" id="IPR003594">
    <property type="entry name" value="HATPase_dom"/>
</dbReference>
<dbReference type="PROSITE" id="PS50894">
    <property type="entry name" value="HPT"/>
    <property type="match status" value="1"/>
</dbReference>
<feature type="domain" description="CheW-like" evidence="11">
    <location>
        <begin position="667"/>
        <end position="801"/>
    </location>
</feature>
<evidence type="ECO:0000256" key="2">
    <source>
        <dbReference type="ARBA" id="ARBA00012438"/>
    </source>
</evidence>
<dbReference type="Pfam" id="PF02518">
    <property type="entry name" value="HATPase_c"/>
    <property type="match status" value="1"/>
</dbReference>
<evidence type="ECO:0000313" key="13">
    <source>
        <dbReference type="EMBL" id="RKG88950.1"/>
    </source>
</evidence>
<evidence type="ECO:0000256" key="8">
    <source>
        <dbReference type="SAM" id="MobiDB-lite"/>
    </source>
</evidence>
<feature type="modified residue" description="Phosphohistidine" evidence="6">
    <location>
        <position position="46"/>
    </location>
</feature>
<keyword evidence="3 7" id="KW-0597">Phosphoprotein</keyword>
<dbReference type="RefSeq" id="WP_120541019.1">
    <property type="nucleotide sequence ID" value="NZ_RAVZ01000074.1"/>
</dbReference>
<dbReference type="EMBL" id="RAVZ01000074">
    <property type="protein sequence ID" value="RKG88950.1"/>
    <property type="molecule type" value="Genomic_DNA"/>
</dbReference>
<feature type="compositionally biased region" description="Low complexity" evidence="8">
    <location>
        <begin position="267"/>
        <end position="282"/>
    </location>
</feature>
<dbReference type="InterPro" id="IPR036890">
    <property type="entry name" value="HATPase_C_sf"/>
</dbReference>
<dbReference type="SUPFAM" id="SSF47226">
    <property type="entry name" value="Histidine-containing phosphotransfer domain, HPT domain"/>
    <property type="match status" value="1"/>
</dbReference>
<feature type="region of interest" description="Disordered" evidence="8">
    <location>
        <begin position="144"/>
        <end position="176"/>
    </location>
</feature>
<reference evidence="14" key="1">
    <citation type="submission" date="2018-09" db="EMBL/GenBank/DDBJ databases">
        <authorList>
            <person name="Livingstone P.G."/>
            <person name="Whitworth D.E."/>
        </authorList>
    </citation>
    <scope>NUCLEOTIDE SEQUENCE [LARGE SCALE GENOMIC DNA]</scope>
    <source>
        <strain evidence="14">CA054A</strain>
    </source>
</reference>
<dbReference type="InterPro" id="IPR011006">
    <property type="entry name" value="CheY-like_superfamily"/>
</dbReference>
<dbReference type="Gene3D" id="2.30.30.40">
    <property type="entry name" value="SH3 Domains"/>
    <property type="match status" value="1"/>
</dbReference>
<dbReference type="SMART" id="SM00260">
    <property type="entry name" value="CheW"/>
    <property type="match status" value="1"/>
</dbReference>
<dbReference type="GO" id="GO:0000155">
    <property type="term" value="F:phosphorelay sensor kinase activity"/>
    <property type="evidence" value="ECO:0007669"/>
    <property type="project" value="UniProtKB-ARBA"/>
</dbReference>
<dbReference type="InterPro" id="IPR036061">
    <property type="entry name" value="CheW-like_dom_sf"/>
</dbReference>
<dbReference type="SUPFAM" id="SSF55874">
    <property type="entry name" value="ATPase domain of HSP90 chaperone/DNA topoisomerase II/histidine kinase"/>
    <property type="match status" value="1"/>
</dbReference>
<dbReference type="SUPFAM" id="SSF52172">
    <property type="entry name" value="CheY-like"/>
    <property type="match status" value="1"/>
</dbReference>
<evidence type="ECO:0000313" key="14">
    <source>
        <dbReference type="Proteomes" id="UP000268094"/>
    </source>
</evidence>
<evidence type="ECO:0000256" key="4">
    <source>
        <dbReference type="ARBA" id="ARBA00022679"/>
    </source>
</evidence>
<dbReference type="Pfam" id="PF01584">
    <property type="entry name" value="CheW"/>
    <property type="match status" value="1"/>
</dbReference>
<feature type="compositionally biased region" description="Polar residues" evidence="8">
    <location>
        <begin position="220"/>
        <end position="235"/>
    </location>
</feature>
<dbReference type="Gene3D" id="1.20.120.160">
    <property type="entry name" value="HPT domain"/>
    <property type="match status" value="1"/>
</dbReference>
<keyword evidence="4" id="KW-0808">Transferase</keyword>
<dbReference type="SUPFAM" id="SSF50341">
    <property type="entry name" value="CheW-like"/>
    <property type="match status" value="1"/>
</dbReference>
<dbReference type="PROSITE" id="PS50110">
    <property type="entry name" value="RESPONSE_REGULATORY"/>
    <property type="match status" value="1"/>
</dbReference>
<dbReference type="PROSITE" id="PS50851">
    <property type="entry name" value="CHEW"/>
    <property type="match status" value="1"/>
</dbReference>
<dbReference type="OrthoDB" id="9803176at2"/>
<evidence type="ECO:0000259" key="9">
    <source>
        <dbReference type="PROSITE" id="PS50109"/>
    </source>
</evidence>
<feature type="domain" description="HPt" evidence="12">
    <location>
        <begin position="1"/>
        <end position="106"/>
    </location>
</feature>
<evidence type="ECO:0000259" key="12">
    <source>
        <dbReference type="PROSITE" id="PS50894"/>
    </source>
</evidence>
<dbReference type="PROSITE" id="PS50109">
    <property type="entry name" value="HIS_KIN"/>
    <property type="match status" value="1"/>
</dbReference>
<dbReference type="PANTHER" id="PTHR43395">
    <property type="entry name" value="SENSOR HISTIDINE KINASE CHEA"/>
    <property type="match status" value="1"/>
</dbReference>
<dbReference type="Gene3D" id="3.30.565.10">
    <property type="entry name" value="Histidine kinase-like ATPase, C-terminal domain"/>
    <property type="match status" value="1"/>
</dbReference>
<dbReference type="AlphaFoldDB" id="A0A3A8JAT2"/>
<evidence type="ECO:0000256" key="3">
    <source>
        <dbReference type="ARBA" id="ARBA00022553"/>
    </source>
</evidence>
<feature type="region of interest" description="Disordered" evidence="8">
    <location>
        <begin position="290"/>
        <end position="309"/>
    </location>
</feature>
<dbReference type="InterPro" id="IPR008207">
    <property type="entry name" value="Sig_transdc_His_kin_Hpt_dom"/>
</dbReference>
<dbReference type="InterPro" id="IPR036641">
    <property type="entry name" value="HPT_dom_sf"/>
</dbReference>
<feature type="modified residue" description="4-aspartylphosphate" evidence="7">
    <location>
        <position position="872"/>
    </location>
</feature>
<evidence type="ECO:0000256" key="7">
    <source>
        <dbReference type="PROSITE-ProRule" id="PRU00169"/>
    </source>
</evidence>
<evidence type="ECO:0000259" key="11">
    <source>
        <dbReference type="PROSITE" id="PS50851"/>
    </source>
</evidence>
<keyword evidence="5 13" id="KW-0418">Kinase</keyword>
<feature type="region of interest" description="Disordered" evidence="8">
    <location>
        <begin position="344"/>
        <end position="374"/>
    </location>
</feature>
<dbReference type="SMART" id="SM00073">
    <property type="entry name" value="HPT"/>
    <property type="match status" value="1"/>
</dbReference>
<dbReference type="PRINTS" id="PR00344">
    <property type="entry name" value="BCTRLSENSOR"/>
</dbReference>
<organism evidence="13 14">
    <name type="scientific">Corallococcus terminator</name>
    <dbReference type="NCBI Taxonomy" id="2316733"/>
    <lineage>
        <taxon>Bacteria</taxon>
        <taxon>Pseudomonadati</taxon>
        <taxon>Myxococcota</taxon>
        <taxon>Myxococcia</taxon>
        <taxon>Myxococcales</taxon>
        <taxon>Cystobacterineae</taxon>
        <taxon>Myxococcaceae</taxon>
        <taxon>Corallococcus</taxon>
    </lineage>
</organism>
<accession>A0A3A8JAT2</accession>
<dbReference type="FunFam" id="3.30.565.10:FF:000016">
    <property type="entry name" value="Chemotaxis protein CheA, putative"/>
    <property type="match status" value="1"/>
</dbReference>
<dbReference type="InterPro" id="IPR001789">
    <property type="entry name" value="Sig_transdc_resp-reg_receiver"/>
</dbReference>
<dbReference type="InterPro" id="IPR005467">
    <property type="entry name" value="His_kinase_dom"/>
</dbReference>
<dbReference type="InterPro" id="IPR002545">
    <property type="entry name" value="CheW-lke_dom"/>
</dbReference>
<dbReference type="Pfam" id="PF01627">
    <property type="entry name" value="Hpt"/>
    <property type="match status" value="1"/>
</dbReference>
<dbReference type="GO" id="GO:0006935">
    <property type="term" value="P:chemotaxis"/>
    <property type="evidence" value="ECO:0007669"/>
    <property type="project" value="InterPro"/>
</dbReference>
<name>A0A3A8JAT2_9BACT</name>
<feature type="compositionally biased region" description="Low complexity" evidence="8">
    <location>
        <begin position="144"/>
        <end position="156"/>
    </location>
</feature>
<proteinExistence type="predicted"/>
<dbReference type="Gene3D" id="3.40.50.2300">
    <property type="match status" value="1"/>
</dbReference>
<gene>
    <name evidence="13" type="ORF">D7V88_13360</name>
</gene>
<dbReference type="Pfam" id="PF00072">
    <property type="entry name" value="Response_reg"/>
    <property type="match status" value="1"/>
</dbReference>
<dbReference type="SMART" id="SM00387">
    <property type="entry name" value="HATPase_c"/>
    <property type="match status" value="1"/>
</dbReference>
<evidence type="ECO:0000259" key="10">
    <source>
        <dbReference type="PROSITE" id="PS50110"/>
    </source>
</evidence>
<dbReference type="InterPro" id="IPR004358">
    <property type="entry name" value="Sig_transdc_His_kin-like_C"/>
</dbReference>
<comment type="catalytic activity">
    <reaction evidence="1">
        <text>ATP + protein L-histidine = ADP + protein N-phospho-L-histidine.</text>
        <dbReference type="EC" id="2.7.13.3"/>
    </reaction>
</comment>
<feature type="region of interest" description="Disordered" evidence="8">
    <location>
        <begin position="212"/>
        <end position="282"/>
    </location>
</feature>
<dbReference type="CDD" id="cd00088">
    <property type="entry name" value="HPT"/>
    <property type="match status" value="1"/>
</dbReference>
<dbReference type="InterPro" id="IPR051315">
    <property type="entry name" value="Bact_Chemotaxis_CheA"/>
</dbReference>
<dbReference type="EC" id="2.7.13.3" evidence="2"/>
<comment type="caution">
    <text evidence="13">The sequence shown here is derived from an EMBL/GenBank/DDBJ whole genome shotgun (WGS) entry which is preliminary data.</text>
</comment>
<dbReference type="Proteomes" id="UP000268094">
    <property type="component" value="Unassembled WGS sequence"/>
</dbReference>
<dbReference type="SMART" id="SM00448">
    <property type="entry name" value="REC"/>
    <property type="match status" value="1"/>
</dbReference>
<evidence type="ECO:0000256" key="1">
    <source>
        <dbReference type="ARBA" id="ARBA00000085"/>
    </source>
</evidence>
<sequence>MNPSERLLKQFRDLVTVRLERINRSLMELEAGGSLEAGQRVLRELHGLKGEARMMGFDEINTLVHQMEELVRCAEPHRYRLSSESTDALLTTADTVLALSGALQAGEPPLSVETLVATLQQRTTVEAARPVVPRSMEDGGWAAAARAPGLAPRAEGTQGAASHLQATTRAESGGPVVPAHWSTVALRPESAPAPSMSPVAAASHLLMTAIRSEPPGGQTALGTPQGSSVGAQPGTSAPGASAGWPSPGLVPGAAVGAPPGTSASGTSAGWPSPGPVPGASVGAHPASSFAGASAGSPLAGSTPGASAGSHFVGHSTGASAGSYLVGSTPGASAGPSFVNPAAAPLPGTRLIDTAAGPRPPPVGAPKTGGGAARNGEMRVDTAVRIGVASLDMLTSAVTNLGQVARRRELANARRLALVRELSELARAAEDLGPAGVALAERLGRAKELAATLHREAKLLANAELRDLGQVSEEVQTLRMLPLAVLFEPYPRMVRDLARELGKEVELVVDGEDTRADRSVVEALREPLMHLVRNALDHGLETRVDRVGAGKHPRGCLTLRAAREGSRIVLRVEDDGMGMDPALLRRVAVRRGVLDEATANALSDAAARDLIFLPGFSSREVVTDLSGRGVGLDAVRASLQALGGDVGVESAPGWGTIFTLRVPVSLTVAPLLFVQVGDETLALGAVHVSRAIKVEATEVGEVAGRPVLRAEGRVLPFASLASLLGHAAERPAREGELVLVVKGQGMEAALAVDRVLEERVQAILPLKGILARFTHLTGATSLADGRLAMVLSAATLAAGVHGTAPLRLVRPPLRTPEVRRRRILVVDDSPLTRELVANLLEAVGYDTLRAPDGVGALALLGEDGPPVELVVTDLEMPRMDGVELTRRLKTDPARNALPVVILTTRGGEADRARGLAAGADGYITKGDLVRQDLVDVVGRLLA</sequence>
<dbReference type="PANTHER" id="PTHR43395:SF1">
    <property type="entry name" value="CHEMOTAXIS PROTEIN CHEA"/>
    <property type="match status" value="1"/>
</dbReference>
<evidence type="ECO:0000256" key="5">
    <source>
        <dbReference type="ARBA" id="ARBA00022777"/>
    </source>
</evidence>
<protein>
    <recommendedName>
        <fullName evidence="2">histidine kinase</fullName>
        <ecNumber evidence="2">2.7.13.3</ecNumber>
    </recommendedName>
</protein>